<dbReference type="AlphaFoldDB" id="A0A6G4X404"/>
<reference evidence="3 4" key="1">
    <citation type="submission" date="2020-02" db="EMBL/GenBank/DDBJ databases">
        <title>Whole-genome analyses of novel actinobacteria.</title>
        <authorList>
            <person name="Sahin N."/>
            <person name="Tatar D."/>
        </authorList>
    </citation>
    <scope>NUCLEOTIDE SEQUENCE [LARGE SCALE GENOMIC DNA]</scope>
    <source>
        <strain evidence="3 4">SB3404</strain>
    </source>
</reference>
<keyword evidence="1" id="KW-0378">Hydrolase</keyword>
<dbReference type="Proteomes" id="UP000477722">
    <property type="component" value="Unassembled WGS sequence"/>
</dbReference>
<comment type="caution">
    <text evidence="3">The sequence shown here is derived from an EMBL/GenBank/DDBJ whole genome shotgun (WGS) entry which is preliminary data.</text>
</comment>
<dbReference type="EMBL" id="JAAKZZ010000427">
    <property type="protein sequence ID" value="NGO72269.1"/>
    <property type="molecule type" value="Genomic_DNA"/>
</dbReference>
<dbReference type="PANTHER" id="PTHR31377">
    <property type="entry name" value="AGMATINE DEIMINASE-RELATED"/>
    <property type="match status" value="1"/>
</dbReference>
<dbReference type="GO" id="GO:0004668">
    <property type="term" value="F:protein-arginine deiminase activity"/>
    <property type="evidence" value="ECO:0007669"/>
    <property type="project" value="InterPro"/>
</dbReference>
<proteinExistence type="predicted"/>
<evidence type="ECO:0000256" key="1">
    <source>
        <dbReference type="ARBA" id="ARBA00022801"/>
    </source>
</evidence>
<dbReference type="Gene3D" id="3.75.10.10">
    <property type="entry name" value="L-arginine/glycine Amidinotransferase, Chain A"/>
    <property type="match status" value="1"/>
</dbReference>
<dbReference type="InterPro" id="IPR007466">
    <property type="entry name" value="Peptidyl-Arg-deiminase_porph"/>
</dbReference>
<name>A0A6G4X404_9ACTN</name>
<evidence type="ECO:0000313" key="3">
    <source>
        <dbReference type="EMBL" id="NGO72269.1"/>
    </source>
</evidence>
<keyword evidence="4" id="KW-1185">Reference proteome</keyword>
<dbReference type="GO" id="GO:0047632">
    <property type="term" value="F:agmatine deiminase activity"/>
    <property type="evidence" value="ECO:0007669"/>
    <property type="project" value="TreeGrafter"/>
</dbReference>
<dbReference type="GO" id="GO:0009446">
    <property type="term" value="P:putrescine biosynthetic process"/>
    <property type="evidence" value="ECO:0007669"/>
    <property type="project" value="InterPro"/>
</dbReference>
<feature type="region of interest" description="Disordered" evidence="2">
    <location>
        <begin position="347"/>
        <end position="370"/>
    </location>
</feature>
<sequence>MSWRMPPETAPQERVWTAFPPRAPYAGEEPGTLEEARRAWTRVALAIARFEPVTMLAEPADLDAARRLLSGDAGGAGASGAGAAPRRVSLLPAPLDDAWMRDIGPTFVLDEDGRLGSVEWVFNGWGRQEWAAWEKDARVGRRVGDLAGAVSVRSPLVNEGGGIHVDGLGTVLVTETVQLDPHRNPGLDRAAVEAELARTIGAEHVIWLPRGLTRDAERYGTRGHVDLLATIPSPGRLLVHVQPDPAHPDHAVTRDILDVLRASTDARGNPWEITELPAPKTLSDEEGWVGYSYINHLVVNGAVIACGFEDPNDEQARRILADAYPGREVVMLDARTVFAGGGGIHCITQQQPRTPGGEEPGGHASDARRA</sequence>
<accession>A0A6G4X404</accession>
<organism evidence="3 4">
    <name type="scientific">Streptomyces boncukensis</name>
    <dbReference type="NCBI Taxonomy" id="2711219"/>
    <lineage>
        <taxon>Bacteria</taxon>
        <taxon>Bacillati</taxon>
        <taxon>Actinomycetota</taxon>
        <taxon>Actinomycetes</taxon>
        <taxon>Kitasatosporales</taxon>
        <taxon>Streptomycetaceae</taxon>
        <taxon>Streptomyces</taxon>
    </lineage>
</organism>
<dbReference type="SUPFAM" id="SSF55909">
    <property type="entry name" value="Pentein"/>
    <property type="match status" value="1"/>
</dbReference>
<gene>
    <name evidence="3" type="ORF">G5C65_28750</name>
</gene>
<evidence type="ECO:0000313" key="4">
    <source>
        <dbReference type="Proteomes" id="UP000477722"/>
    </source>
</evidence>
<evidence type="ECO:0000256" key="2">
    <source>
        <dbReference type="SAM" id="MobiDB-lite"/>
    </source>
</evidence>
<dbReference type="Pfam" id="PF04371">
    <property type="entry name" value="PAD_porph"/>
    <property type="match status" value="1"/>
</dbReference>
<protein>
    <submittedName>
        <fullName evidence="3">Agmatine deiminase family protein</fullName>
    </submittedName>
</protein>
<dbReference type="PANTHER" id="PTHR31377:SF0">
    <property type="entry name" value="AGMATINE DEIMINASE-RELATED"/>
    <property type="match status" value="1"/>
</dbReference>